<evidence type="ECO:0000256" key="5">
    <source>
        <dbReference type="ARBA" id="ARBA00023136"/>
    </source>
</evidence>
<dbReference type="GO" id="GO:0051301">
    <property type="term" value="P:cell division"/>
    <property type="evidence" value="ECO:0007669"/>
    <property type="project" value="UniProtKB-KW"/>
</dbReference>
<dbReference type="EMBL" id="QLTW01000026">
    <property type="protein sequence ID" value="MBT9144848.1"/>
    <property type="molecule type" value="Genomic_DNA"/>
</dbReference>
<keyword evidence="6" id="KW-0132">Cell division</keyword>
<feature type="transmembrane region" description="Helical" evidence="6">
    <location>
        <begin position="6"/>
        <end position="23"/>
    </location>
</feature>
<evidence type="ECO:0000256" key="1">
    <source>
        <dbReference type="ARBA" id="ARBA00004141"/>
    </source>
</evidence>
<feature type="binding site" evidence="8">
    <location>
        <position position="155"/>
    </location>
    <ligand>
        <name>Mg(2+)</name>
        <dbReference type="ChEBI" id="CHEBI:18420"/>
    </ligand>
</feature>
<keyword evidence="2 6" id="KW-0808">Transferase</keyword>
<sequence>MVNIILTFVIAFCLYPLYITFANKIKLGQKIREQGPAHHQIKKGVPTGGGIIFSLVTLIFGVFLNIFPWQFWFLTIGYLLVGFLDDITKIFRRNVLGLRAREKIILQVLFLLPFLYYLFQQSSLIFLPGGVLIEVGNFYLLWGALVILATANAYNFLDGLDGLAGGVGLIIFFFLWVSSQLGFTSFNFTGMEIIIGSLLAFLWFNTHPAQVIMGDAGALFTGAYLGGIFLIDRKEILLPIFGFILVTTLLSVVIQVIYFRLTGGRRIFRMSPLHHHFELLGISETKIVGRYWIFTFLLCLIGLFLIRLM</sequence>
<keyword evidence="6" id="KW-0133">Cell shape</keyword>
<feature type="transmembrane region" description="Helical" evidence="6">
    <location>
        <begin position="125"/>
        <end position="148"/>
    </location>
</feature>
<evidence type="ECO:0000313" key="9">
    <source>
        <dbReference type="EMBL" id="MBT9144848.1"/>
    </source>
</evidence>
<keyword evidence="6 8" id="KW-0479">Metal-binding</keyword>
<comment type="similarity">
    <text evidence="6">Belongs to the glycosyltransferase 4 family. MraY subfamily.</text>
</comment>
<organism evidence="9 10">
    <name type="scientific">Psychracetigena formicireducens</name>
    <dbReference type="NCBI Taxonomy" id="2986056"/>
    <lineage>
        <taxon>Bacteria</taxon>
        <taxon>Bacillati</taxon>
        <taxon>Candidatus Lithacetigenota</taxon>
        <taxon>Candidatus Psychracetigena</taxon>
    </lineage>
</organism>
<comment type="pathway">
    <text evidence="6">Cell wall biogenesis; peptidoglycan biosynthesis.</text>
</comment>
<dbReference type="Proteomes" id="UP000811545">
    <property type="component" value="Unassembled WGS sequence"/>
</dbReference>
<comment type="subcellular location">
    <subcellularLocation>
        <location evidence="6">Cell membrane</location>
        <topology evidence="6">Multi-pass membrane protein</topology>
    </subcellularLocation>
    <subcellularLocation>
        <location evidence="1">Membrane</location>
        <topology evidence="1">Multi-pass membrane protein</topology>
    </subcellularLocation>
</comment>
<keyword evidence="5 6" id="KW-0472">Membrane</keyword>
<proteinExistence type="inferred from homology"/>
<dbReference type="GO" id="GO:0008360">
    <property type="term" value="P:regulation of cell shape"/>
    <property type="evidence" value="ECO:0007669"/>
    <property type="project" value="UniProtKB-KW"/>
</dbReference>
<keyword evidence="3 6" id="KW-0812">Transmembrane</keyword>
<feature type="transmembrane region" description="Helical" evidence="6">
    <location>
        <begin position="160"/>
        <end position="177"/>
    </location>
</feature>
<feature type="binding site" evidence="8">
    <location>
        <position position="215"/>
    </location>
    <ligand>
        <name>Mg(2+)</name>
        <dbReference type="ChEBI" id="CHEBI:18420"/>
    </ligand>
</feature>
<dbReference type="GO" id="GO:0046872">
    <property type="term" value="F:metal ion binding"/>
    <property type="evidence" value="ECO:0007669"/>
    <property type="project" value="UniProtKB-KW"/>
</dbReference>
<dbReference type="InterPro" id="IPR003524">
    <property type="entry name" value="PNAcMuramoyl-5peptid_Trfase"/>
</dbReference>
<evidence type="ECO:0000256" key="8">
    <source>
        <dbReference type="PIRSR" id="PIRSR600715-1"/>
    </source>
</evidence>
<comment type="catalytic activity">
    <reaction evidence="6">
        <text>UDP-N-acetyl-alpha-D-muramoyl-L-alanyl-gamma-D-glutamyl-meso-2,6-diaminopimeloyl-D-alanyl-D-alanine + di-trans,octa-cis-undecaprenyl phosphate = di-trans,octa-cis-undecaprenyl diphospho-N-acetyl-alpha-D-muramoyl-L-alanyl-D-glutamyl-meso-2,6-diaminopimeloyl-D-alanyl-D-alanine + UMP</text>
        <dbReference type="Rhea" id="RHEA:28386"/>
        <dbReference type="ChEBI" id="CHEBI:57865"/>
        <dbReference type="ChEBI" id="CHEBI:60392"/>
        <dbReference type="ChEBI" id="CHEBI:61386"/>
        <dbReference type="ChEBI" id="CHEBI:61387"/>
        <dbReference type="EC" id="2.7.8.13"/>
    </reaction>
</comment>
<dbReference type="GO" id="GO:0005886">
    <property type="term" value="C:plasma membrane"/>
    <property type="evidence" value="ECO:0007669"/>
    <property type="project" value="UniProtKB-SubCell"/>
</dbReference>
<dbReference type="EC" id="2.7.8.13" evidence="6 7"/>
<dbReference type="PANTHER" id="PTHR22926">
    <property type="entry name" value="PHOSPHO-N-ACETYLMURAMOYL-PENTAPEPTIDE-TRANSFERASE"/>
    <property type="match status" value="1"/>
</dbReference>
<keyword evidence="6" id="KW-1003">Cell membrane</keyword>
<protein>
    <recommendedName>
        <fullName evidence="6 7">Phospho-N-acetylmuramoyl-pentapeptide-transferase</fullName>
        <ecNumber evidence="6 7">2.7.8.13</ecNumber>
    </recommendedName>
    <alternativeName>
        <fullName evidence="6">UDP-MurNAc-pentapeptide phosphotransferase</fullName>
    </alternativeName>
</protein>
<feature type="transmembrane region" description="Helical" evidence="6">
    <location>
        <begin position="183"/>
        <end position="204"/>
    </location>
</feature>
<keyword evidence="6" id="KW-0573">Peptidoglycan synthesis</keyword>
<feature type="transmembrane region" description="Helical" evidence="6">
    <location>
        <begin position="237"/>
        <end position="261"/>
    </location>
</feature>
<evidence type="ECO:0000256" key="3">
    <source>
        <dbReference type="ARBA" id="ARBA00022692"/>
    </source>
</evidence>
<dbReference type="NCBIfam" id="TIGR00445">
    <property type="entry name" value="mraY"/>
    <property type="match status" value="1"/>
</dbReference>
<evidence type="ECO:0000256" key="7">
    <source>
        <dbReference type="NCBIfam" id="TIGR00445"/>
    </source>
</evidence>
<dbReference type="InterPro" id="IPR000715">
    <property type="entry name" value="Glycosyl_transferase_4"/>
</dbReference>
<comment type="function">
    <text evidence="6">Catalyzes the initial step of the lipid cycle reactions in the biosynthesis of the cell wall peptidoglycan: transfers peptidoglycan precursor phospho-MurNAc-pentapeptide from UDP-MurNAc-pentapeptide onto the lipid carrier undecaprenyl phosphate, yielding undecaprenyl-pyrophosphoryl-MurNAc-pentapeptide, known as lipid I.</text>
</comment>
<keyword evidence="4 6" id="KW-1133">Transmembrane helix</keyword>
<comment type="cofactor">
    <cofactor evidence="6 8">
        <name>Mg(2+)</name>
        <dbReference type="ChEBI" id="CHEBI:18420"/>
    </cofactor>
</comment>
<keyword evidence="6" id="KW-0131">Cell cycle</keyword>
<dbReference type="HAMAP" id="MF_00038">
    <property type="entry name" value="MraY"/>
    <property type="match status" value="1"/>
</dbReference>
<name>A0A9E2BFX6_PSYF1</name>
<accession>A0A9E2BFX6</accession>
<dbReference type="GO" id="GO:0071555">
    <property type="term" value="P:cell wall organization"/>
    <property type="evidence" value="ECO:0007669"/>
    <property type="project" value="UniProtKB-KW"/>
</dbReference>
<keyword evidence="6 8" id="KW-0460">Magnesium</keyword>
<evidence type="ECO:0000256" key="2">
    <source>
        <dbReference type="ARBA" id="ARBA00022679"/>
    </source>
</evidence>
<evidence type="ECO:0000313" key="10">
    <source>
        <dbReference type="Proteomes" id="UP000811545"/>
    </source>
</evidence>
<dbReference type="AlphaFoldDB" id="A0A9E2BFX6"/>
<keyword evidence="6" id="KW-0961">Cell wall biogenesis/degradation</keyword>
<dbReference type="GO" id="GO:0008963">
    <property type="term" value="F:phospho-N-acetylmuramoyl-pentapeptide-transferase activity"/>
    <property type="evidence" value="ECO:0007669"/>
    <property type="project" value="UniProtKB-UniRule"/>
</dbReference>
<comment type="caution">
    <text evidence="9">The sequence shown here is derived from an EMBL/GenBank/DDBJ whole genome shotgun (WGS) entry which is preliminary data.</text>
</comment>
<feature type="transmembrane region" description="Helical" evidence="6">
    <location>
        <begin position="44"/>
        <end position="63"/>
    </location>
</feature>
<reference evidence="9 10" key="1">
    <citation type="journal article" date="2021" name="bioRxiv">
        <title>Unique metabolic strategies in Hadean analogues reveal hints for primordial physiology.</title>
        <authorList>
            <person name="Nobu M.K."/>
            <person name="Nakai R."/>
            <person name="Tamazawa S."/>
            <person name="Mori H."/>
            <person name="Toyoda A."/>
            <person name="Ijiri A."/>
            <person name="Suzuki S."/>
            <person name="Kurokawa K."/>
            <person name="Kamagata Y."/>
            <person name="Tamaki H."/>
        </authorList>
    </citation>
    <scope>NUCLEOTIDE SEQUENCE [LARGE SCALE GENOMIC DNA]</scope>
    <source>
        <strain evidence="9">BS525</strain>
    </source>
</reference>
<dbReference type="Pfam" id="PF00953">
    <property type="entry name" value="Glycos_transf_4"/>
    <property type="match status" value="1"/>
</dbReference>
<feature type="transmembrane region" description="Helical" evidence="6">
    <location>
        <begin position="291"/>
        <end position="308"/>
    </location>
</feature>
<dbReference type="CDD" id="cd06852">
    <property type="entry name" value="GT_MraY"/>
    <property type="match status" value="1"/>
</dbReference>
<dbReference type="PANTHER" id="PTHR22926:SF5">
    <property type="entry name" value="PHOSPHO-N-ACETYLMURAMOYL-PENTAPEPTIDE-TRANSFERASE HOMOLOG"/>
    <property type="match status" value="1"/>
</dbReference>
<feature type="transmembrane region" description="Helical" evidence="6">
    <location>
        <begin position="100"/>
        <end position="119"/>
    </location>
</feature>
<dbReference type="GO" id="GO:0009252">
    <property type="term" value="P:peptidoglycan biosynthetic process"/>
    <property type="evidence" value="ECO:0007669"/>
    <property type="project" value="UniProtKB-UniRule"/>
</dbReference>
<feature type="transmembrane region" description="Helical" evidence="6">
    <location>
        <begin position="211"/>
        <end position="231"/>
    </location>
</feature>
<evidence type="ECO:0000256" key="4">
    <source>
        <dbReference type="ARBA" id="ARBA00022989"/>
    </source>
</evidence>
<evidence type="ECO:0000256" key="6">
    <source>
        <dbReference type="HAMAP-Rule" id="MF_00038"/>
    </source>
</evidence>
<gene>
    <name evidence="9" type="primary">mraY_1</name>
    <name evidence="6" type="synonym">mraY</name>
    <name evidence="9" type="ORF">DDT42_00704</name>
</gene>